<dbReference type="AlphaFoldDB" id="A0A8H6NCV2"/>
<organism evidence="1 2">
    <name type="scientific">Colletotrichum plurivorum</name>
    <dbReference type="NCBI Taxonomy" id="2175906"/>
    <lineage>
        <taxon>Eukaryota</taxon>
        <taxon>Fungi</taxon>
        <taxon>Dikarya</taxon>
        <taxon>Ascomycota</taxon>
        <taxon>Pezizomycotina</taxon>
        <taxon>Sordariomycetes</taxon>
        <taxon>Hypocreomycetidae</taxon>
        <taxon>Glomerellales</taxon>
        <taxon>Glomerellaceae</taxon>
        <taxon>Colletotrichum</taxon>
        <taxon>Colletotrichum orchidearum species complex</taxon>
    </lineage>
</organism>
<accession>A0A8H6NCV2</accession>
<protein>
    <submittedName>
        <fullName evidence="1">Uncharacterized protein</fullName>
    </submittedName>
</protein>
<gene>
    <name evidence="1" type="ORF">CPLU01_08662</name>
</gene>
<comment type="caution">
    <text evidence="1">The sequence shown here is derived from an EMBL/GenBank/DDBJ whole genome shotgun (WGS) entry which is preliminary data.</text>
</comment>
<name>A0A8H6NCV2_9PEZI</name>
<proteinExistence type="predicted"/>
<sequence>MHHGRTDVLLHSLKDDPDSWCQFRPEISVDRQRALVETNERAAHLRAAVVRRWSLAILWAPRSSTHLMHCIFGVVRWPHSRRHRAALCCIISFAKSPFEVDQEQRAASRKEEHPSRLRDAYCCRKQFSYISARMGIRSRSTTYGKFGEKLEKSAAVWRSSTLPSSDAMSYRRVIRSDLSYAGAN</sequence>
<dbReference type="Proteomes" id="UP000654918">
    <property type="component" value="Unassembled WGS sequence"/>
</dbReference>
<evidence type="ECO:0000313" key="1">
    <source>
        <dbReference type="EMBL" id="KAF6828183.1"/>
    </source>
</evidence>
<keyword evidence="2" id="KW-1185">Reference proteome</keyword>
<dbReference type="EMBL" id="WIGO01000126">
    <property type="protein sequence ID" value="KAF6828183.1"/>
    <property type="molecule type" value="Genomic_DNA"/>
</dbReference>
<reference evidence="1" key="1">
    <citation type="journal article" date="2020" name="Phytopathology">
        <title>Genome Sequence Resources of Colletotrichum truncatum, C. plurivorum, C. musicola, and C. sojae: Four Species Pathogenic to Soybean (Glycine max).</title>
        <authorList>
            <person name="Rogerio F."/>
            <person name="Boufleur T.R."/>
            <person name="Ciampi-Guillardi M."/>
            <person name="Sukno S.A."/>
            <person name="Thon M.R."/>
            <person name="Massola Junior N.S."/>
            <person name="Baroncelli R."/>
        </authorList>
    </citation>
    <scope>NUCLEOTIDE SEQUENCE</scope>
    <source>
        <strain evidence="1">LFN00145</strain>
    </source>
</reference>
<evidence type="ECO:0000313" key="2">
    <source>
        <dbReference type="Proteomes" id="UP000654918"/>
    </source>
</evidence>